<dbReference type="KEGG" id="bliq:INP51_06330"/>
<dbReference type="EMBL" id="CP063304">
    <property type="protein sequence ID" value="QOV18929.1"/>
    <property type="molecule type" value="Genomic_DNA"/>
</dbReference>
<reference evidence="2 4" key="1">
    <citation type="submission" date="2020-10" db="EMBL/GenBank/DDBJ databases">
        <title>Blautia liquoris sp.nov., isolated from the mud in a fermentation cellar used for the production of Chinese strong-flavoured liquor.</title>
        <authorList>
            <person name="Lu L."/>
        </authorList>
    </citation>
    <scope>NUCLEOTIDE SEQUENCE [LARGE SCALE GENOMIC DNA]</scope>
    <source>
        <strain evidence="2 4">LZLJ-3</strain>
    </source>
</reference>
<name>A0A7M2RI89_9FIRM</name>
<dbReference type="KEGG" id="bliq:INP51_13190"/>
<gene>
    <name evidence="3" type="ORF">INP51_06330</name>
    <name evidence="1" type="ORF">INP51_13190</name>
    <name evidence="2" type="ORF">INP51_13985</name>
</gene>
<dbReference type="EMBL" id="CP063304">
    <property type="protein sequence ID" value="QOV19050.1"/>
    <property type="molecule type" value="Genomic_DNA"/>
</dbReference>
<dbReference type="Proteomes" id="UP000593601">
    <property type="component" value="Chromosome"/>
</dbReference>
<proteinExistence type="predicted"/>
<organism evidence="2 4">
    <name type="scientific">Blautia liquoris</name>
    <dbReference type="NCBI Taxonomy" id="2779518"/>
    <lineage>
        <taxon>Bacteria</taxon>
        <taxon>Bacillati</taxon>
        <taxon>Bacillota</taxon>
        <taxon>Clostridia</taxon>
        <taxon>Lachnospirales</taxon>
        <taxon>Lachnospiraceae</taxon>
        <taxon>Blautia</taxon>
    </lineage>
</organism>
<evidence type="ECO:0000313" key="1">
    <source>
        <dbReference type="EMBL" id="QOV18929.1"/>
    </source>
</evidence>
<keyword evidence="4" id="KW-1185">Reference proteome</keyword>
<evidence type="ECO:0008006" key="5">
    <source>
        <dbReference type="Google" id="ProtNLM"/>
    </source>
</evidence>
<protein>
    <recommendedName>
        <fullName evidence="5">DUF551 domain-containing protein</fullName>
    </recommendedName>
</protein>
<sequence length="147" mass="16920">MGRLIECDDQGNWRLKGLQWKDLHVGEALSEHTRQRIYGALCKLKDYEDTDLSPEEVERLNEWDGSQAVQATVKLQAEKRKHRWTPVSEMLPPEDKIMLVSCKTKKGLKSVNRAYYSAGCWHGSGSMSGVVAWMQLPDPYRPEEEEQ</sequence>
<evidence type="ECO:0000313" key="3">
    <source>
        <dbReference type="EMBL" id="QOV20556.1"/>
    </source>
</evidence>
<dbReference type="RefSeq" id="WP_193735289.1">
    <property type="nucleotide sequence ID" value="NZ_CP063304.1"/>
</dbReference>
<evidence type="ECO:0000313" key="4">
    <source>
        <dbReference type="Proteomes" id="UP000593601"/>
    </source>
</evidence>
<accession>A0A7M2RI89</accession>
<evidence type="ECO:0000313" key="2">
    <source>
        <dbReference type="EMBL" id="QOV19050.1"/>
    </source>
</evidence>
<dbReference type="EMBL" id="CP063304">
    <property type="protein sequence ID" value="QOV20556.1"/>
    <property type="molecule type" value="Genomic_DNA"/>
</dbReference>
<dbReference type="AlphaFoldDB" id="A0A7M2RI89"/>
<dbReference type="KEGG" id="bliq:INP51_13985"/>